<protein>
    <recommendedName>
        <fullName evidence="1">CMP/dCMP-type deaminase domain-containing protein</fullName>
    </recommendedName>
</protein>
<dbReference type="Proteomes" id="UP001151518">
    <property type="component" value="Unassembled WGS sequence"/>
</dbReference>
<organism evidence="2 3">
    <name type="scientific">Coemansia spiralis</name>
    <dbReference type="NCBI Taxonomy" id="417178"/>
    <lineage>
        <taxon>Eukaryota</taxon>
        <taxon>Fungi</taxon>
        <taxon>Fungi incertae sedis</taxon>
        <taxon>Zoopagomycota</taxon>
        <taxon>Kickxellomycotina</taxon>
        <taxon>Kickxellomycetes</taxon>
        <taxon>Kickxellales</taxon>
        <taxon>Kickxellaceae</taxon>
        <taxon>Coemansia</taxon>
    </lineage>
</organism>
<dbReference type="InterPro" id="IPR002125">
    <property type="entry name" value="CMP_dCMP_dom"/>
</dbReference>
<name>A0A9W8G2Z5_9FUNG</name>
<dbReference type="OrthoDB" id="252265at2759"/>
<gene>
    <name evidence="2" type="ORF">GGI25_002883</name>
</gene>
<comment type="caution">
    <text evidence="2">The sequence shown here is derived from an EMBL/GenBank/DDBJ whole genome shotgun (WGS) entry which is preliminary data.</text>
</comment>
<dbReference type="InterPro" id="IPR016193">
    <property type="entry name" value="Cytidine_deaminase-like"/>
</dbReference>
<feature type="domain" description="CMP/dCMP-type deaminase" evidence="1">
    <location>
        <begin position="25"/>
        <end position="139"/>
    </location>
</feature>
<dbReference type="Gene3D" id="3.40.140.10">
    <property type="entry name" value="Cytidine Deaminase, domain 2"/>
    <property type="match status" value="1"/>
</dbReference>
<dbReference type="PANTHER" id="PTHR11079">
    <property type="entry name" value="CYTOSINE DEAMINASE FAMILY MEMBER"/>
    <property type="match status" value="1"/>
</dbReference>
<dbReference type="SUPFAM" id="SSF53927">
    <property type="entry name" value="Cytidine deaminase-like"/>
    <property type="match status" value="1"/>
</dbReference>
<proteinExistence type="predicted"/>
<evidence type="ECO:0000313" key="3">
    <source>
        <dbReference type="Proteomes" id="UP001151518"/>
    </source>
</evidence>
<sequence length="171" mass="18589">MTQNTQIAPGSFTVIDSDDGTREVEAHIEFMRLAMLQASRATPITNAFNTGVLIVSGMHVVADGRSREFNLNKHAAEIAITKARTGSLAYMLSGSTMYTTMEPCSSTRVSKIPCTTHIINAHIKTIVIGVKEPESFVNCRGVETLCAAGINVIHLRMLQEECLATNIHLLT</sequence>
<accession>A0A9W8G2Z5</accession>
<evidence type="ECO:0000259" key="1">
    <source>
        <dbReference type="PROSITE" id="PS51747"/>
    </source>
</evidence>
<dbReference type="GO" id="GO:0006139">
    <property type="term" value="P:nucleobase-containing compound metabolic process"/>
    <property type="evidence" value="ECO:0007669"/>
    <property type="project" value="UniProtKB-ARBA"/>
</dbReference>
<dbReference type="PROSITE" id="PS51747">
    <property type="entry name" value="CYT_DCMP_DEAMINASES_2"/>
    <property type="match status" value="1"/>
</dbReference>
<dbReference type="EMBL" id="JANBTW010000028">
    <property type="protein sequence ID" value="KAJ2677785.1"/>
    <property type="molecule type" value="Genomic_DNA"/>
</dbReference>
<reference evidence="2" key="1">
    <citation type="submission" date="2022-07" db="EMBL/GenBank/DDBJ databases">
        <title>Phylogenomic reconstructions and comparative analyses of Kickxellomycotina fungi.</title>
        <authorList>
            <person name="Reynolds N.K."/>
            <person name="Stajich J.E."/>
            <person name="Barry K."/>
            <person name="Grigoriev I.V."/>
            <person name="Crous P."/>
            <person name="Smith M.E."/>
        </authorList>
    </citation>
    <scope>NUCLEOTIDE SEQUENCE</scope>
    <source>
        <strain evidence="2">NRRL 3115</strain>
    </source>
</reference>
<dbReference type="PANTHER" id="PTHR11079:SF162">
    <property type="entry name" value="RIBOFLAVIN BIOSYNTHESIS PROTEIN PYRD, CHLOROPLASTIC"/>
    <property type="match status" value="1"/>
</dbReference>
<evidence type="ECO:0000313" key="2">
    <source>
        <dbReference type="EMBL" id="KAJ2677785.1"/>
    </source>
</evidence>
<dbReference type="Pfam" id="PF18785">
    <property type="entry name" value="Inv-AAD"/>
    <property type="match status" value="1"/>
</dbReference>
<dbReference type="GO" id="GO:0008835">
    <property type="term" value="F:diaminohydroxyphosphoribosylaminopyrimidine deaminase activity"/>
    <property type="evidence" value="ECO:0007669"/>
    <property type="project" value="TreeGrafter"/>
</dbReference>
<dbReference type="AlphaFoldDB" id="A0A9W8G2Z5"/>